<evidence type="ECO:0000256" key="1">
    <source>
        <dbReference type="ARBA" id="ARBA00022737"/>
    </source>
</evidence>
<dbReference type="FunCoup" id="A0A6I9SGN2">
    <property type="interactions" value="1533"/>
</dbReference>
<organism evidence="3 4">
    <name type="scientific">Elaeis guineensis var. tenera</name>
    <name type="common">Oil palm</name>
    <dbReference type="NCBI Taxonomy" id="51953"/>
    <lineage>
        <taxon>Eukaryota</taxon>
        <taxon>Viridiplantae</taxon>
        <taxon>Streptophyta</taxon>
        <taxon>Embryophyta</taxon>
        <taxon>Tracheophyta</taxon>
        <taxon>Spermatophyta</taxon>
        <taxon>Magnoliopsida</taxon>
        <taxon>Liliopsida</taxon>
        <taxon>Arecaceae</taxon>
        <taxon>Arecoideae</taxon>
        <taxon>Cocoseae</taxon>
        <taxon>Elaeidinae</taxon>
        <taxon>Elaeis</taxon>
    </lineage>
</organism>
<dbReference type="Gene3D" id="1.25.40.10">
    <property type="entry name" value="Tetratricopeptide repeat domain"/>
    <property type="match status" value="3"/>
</dbReference>
<dbReference type="GO" id="GO:0003723">
    <property type="term" value="F:RNA binding"/>
    <property type="evidence" value="ECO:0007669"/>
    <property type="project" value="InterPro"/>
</dbReference>
<feature type="repeat" description="PPR" evidence="2">
    <location>
        <begin position="5"/>
        <end position="39"/>
    </location>
</feature>
<dbReference type="PANTHER" id="PTHR47926:SF365">
    <property type="entry name" value="DYW DOMAIN-CONTAINING PROTEIN"/>
    <property type="match status" value="1"/>
</dbReference>
<dbReference type="OrthoDB" id="1868351at2759"/>
<dbReference type="GO" id="GO:0009451">
    <property type="term" value="P:RNA modification"/>
    <property type="evidence" value="ECO:0007669"/>
    <property type="project" value="InterPro"/>
</dbReference>
<evidence type="ECO:0000313" key="3">
    <source>
        <dbReference type="Proteomes" id="UP000504607"/>
    </source>
</evidence>
<dbReference type="InterPro" id="IPR046960">
    <property type="entry name" value="PPR_At4g14850-like_plant"/>
</dbReference>
<evidence type="ECO:0000256" key="2">
    <source>
        <dbReference type="PROSITE-ProRule" id="PRU00708"/>
    </source>
</evidence>
<dbReference type="PANTHER" id="PTHR47926">
    <property type="entry name" value="PENTATRICOPEPTIDE REPEAT-CONTAINING PROTEIN"/>
    <property type="match status" value="1"/>
</dbReference>
<gene>
    <name evidence="4" type="primary">LOC105061162</name>
</gene>
<proteinExistence type="predicted"/>
<dbReference type="Pfam" id="PF01535">
    <property type="entry name" value="PPR"/>
    <property type="match status" value="5"/>
</dbReference>
<name>A0A6I9SGN2_ELAGV</name>
<feature type="repeat" description="PPR" evidence="2">
    <location>
        <begin position="136"/>
        <end position="170"/>
    </location>
</feature>
<keyword evidence="3" id="KW-1185">Reference proteome</keyword>
<dbReference type="NCBIfam" id="TIGR00756">
    <property type="entry name" value="PPR"/>
    <property type="match status" value="4"/>
</dbReference>
<dbReference type="InterPro" id="IPR011990">
    <property type="entry name" value="TPR-like_helical_dom_sf"/>
</dbReference>
<dbReference type="Proteomes" id="UP000504607">
    <property type="component" value="Unplaced"/>
</dbReference>
<reference evidence="4" key="1">
    <citation type="submission" date="2025-08" db="UniProtKB">
        <authorList>
            <consortium name="RefSeq"/>
        </authorList>
    </citation>
    <scope>IDENTIFICATION</scope>
</reference>
<dbReference type="Pfam" id="PF20431">
    <property type="entry name" value="E_motif"/>
    <property type="match status" value="1"/>
</dbReference>
<keyword evidence="1" id="KW-0677">Repeat</keyword>
<accession>A0A6I9SGN2</accession>
<dbReference type="KEGG" id="egu:105061162"/>
<dbReference type="InterPro" id="IPR002885">
    <property type="entry name" value="PPR_rpt"/>
</dbReference>
<dbReference type="FunFam" id="1.25.40.10:FF:001237">
    <property type="entry name" value="Pentatricopeptide repeat-containing protein"/>
    <property type="match status" value="1"/>
</dbReference>
<dbReference type="PROSITE" id="PS51375">
    <property type="entry name" value="PPR"/>
    <property type="match status" value="2"/>
</dbReference>
<dbReference type="AlphaFoldDB" id="A0A6I9SGN2"/>
<dbReference type="RefSeq" id="XP_010943427.1">
    <property type="nucleotide sequence ID" value="XM_010945125.3"/>
</dbReference>
<sequence length="380" mass="42223">MPHRDVISWNSMIGGYAEAGGHDAARKLFDTMPESNVVSWNVMINGYLKGKSPECGLELFREMGEKGPRGTVNTMVSVVTSCGRLGLLKEGRSVHGYYIKNFEENLIFGTALVDMYCTCWKVDVAKRVFDRMSVRNLVCWNAMVTGHCIFGNPKDGLALFHEMVGRGEGFEDGGTNDGLENELTRVSPDEITFAGVLCACARAGLLAEGKKYFNEMTRLYKLTPNFAHFWCMANLYGSLGLVQEAVEVLRSIPEETGSRVLGALLGLCRFCGGLELGENIAKRLIELEPSNGFHYALACNIYVAAGKWGDVHKMKQMLKERGLRLIPGHRLVDLNEIVHNLKVGERSQQEMEEIYMLINDLTSRLRLTSGTVDSTESSQK</sequence>
<protein>
    <submittedName>
        <fullName evidence="4">Pentatricopeptide repeat-containing protein At3g51320</fullName>
    </submittedName>
</protein>
<dbReference type="InParanoid" id="A0A6I9SGN2"/>
<evidence type="ECO:0000313" key="4">
    <source>
        <dbReference type="RefSeq" id="XP_010943427.1"/>
    </source>
</evidence>
<dbReference type="InterPro" id="IPR046848">
    <property type="entry name" value="E_motif"/>
</dbReference>
<dbReference type="GeneID" id="105061162"/>